<evidence type="ECO:0000259" key="2">
    <source>
        <dbReference type="Pfam" id="PF00582"/>
    </source>
</evidence>
<reference evidence="3 4" key="1">
    <citation type="submission" date="2017-06" db="EMBL/GenBank/DDBJ databases">
        <title>Reclassification of a Polynucleobacter cosmopolitanus strain isolated from tropical Lake Victoria as Polynucleobacter victoriensis comb. nov.</title>
        <authorList>
            <person name="Hahn M.W."/>
        </authorList>
    </citation>
    <scope>NUCLEOTIDE SEQUENCE [LARGE SCALE GENOMIC DNA]</scope>
    <source>
        <strain evidence="3 4">MWH-MoIso2</strain>
    </source>
</reference>
<dbReference type="AlphaFoldDB" id="A0A229FW69"/>
<name>A0A229FW69_9BURK</name>
<dbReference type="InterPro" id="IPR014729">
    <property type="entry name" value="Rossmann-like_a/b/a_fold"/>
</dbReference>
<evidence type="ECO:0000256" key="1">
    <source>
        <dbReference type="ARBA" id="ARBA00008791"/>
    </source>
</evidence>
<comment type="similarity">
    <text evidence="1">Belongs to the universal stress protein A family.</text>
</comment>
<evidence type="ECO:0000313" key="3">
    <source>
        <dbReference type="EMBL" id="OXL16256.1"/>
    </source>
</evidence>
<dbReference type="Proteomes" id="UP000215188">
    <property type="component" value="Unassembled WGS sequence"/>
</dbReference>
<dbReference type="RefSeq" id="WP_089515282.1">
    <property type="nucleotide sequence ID" value="NZ_NJGG01000001.1"/>
</dbReference>
<sequence>MKVLVSIDGSKHSIKAIDYLIQNASMFSGKGSGLIVLHVEPNVIPPEVTQYISKKSIADWYADQSKAAIKAATAKLDKAKVPYKLVQKIGHVADTILAETKTAKAEMIVMGSHGRSSLMSLVMGSVTSQVLAQSKQPVLIIK</sequence>
<dbReference type="PANTHER" id="PTHR46268">
    <property type="entry name" value="STRESS RESPONSE PROTEIN NHAX"/>
    <property type="match status" value="1"/>
</dbReference>
<protein>
    <recommendedName>
        <fullName evidence="2">UspA domain-containing protein</fullName>
    </recommendedName>
</protein>
<dbReference type="InterPro" id="IPR006015">
    <property type="entry name" value="Universal_stress_UspA"/>
</dbReference>
<organism evidence="3 4">
    <name type="scientific">Polynucleobacter cosmopolitanus</name>
    <dbReference type="NCBI Taxonomy" id="351345"/>
    <lineage>
        <taxon>Bacteria</taxon>
        <taxon>Pseudomonadati</taxon>
        <taxon>Pseudomonadota</taxon>
        <taxon>Betaproteobacteria</taxon>
        <taxon>Burkholderiales</taxon>
        <taxon>Burkholderiaceae</taxon>
        <taxon>Polynucleobacter</taxon>
    </lineage>
</organism>
<gene>
    <name evidence="3" type="ORF">AOC33_04065</name>
</gene>
<dbReference type="InterPro" id="IPR006016">
    <property type="entry name" value="UspA"/>
</dbReference>
<feature type="domain" description="UspA" evidence="2">
    <location>
        <begin position="2"/>
        <end position="142"/>
    </location>
</feature>
<dbReference type="CDD" id="cd00293">
    <property type="entry name" value="USP-like"/>
    <property type="match status" value="1"/>
</dbReference>
<comment type="caution">
    <text evidence="3">The sequence shown here is derived from an EMBL/GenBank/DDBJ whole genome shotgun (WGS) entry which is preliminary data.</text>
</comment>
<dbReference type="PRINTS" id="PR01438">
    <property type="entry name" value="UNVRSLSTRESS"/>
</dbReference>
<proteinExistence type="inferred from homology"/>
<dbReference type="SUPFAM" id="SSF52402">
    <property type="entry name" value="Adenine nucleotide alpha hydrolases-like"/>
    <property type="match status" value="1"/>
</dbReference>
<dbReference type="Pfam" id="PF00582">
    <property type="entry name" value="Usp"/>
    <property type="match status" value="1"/>
</dbReference>
<dbReference type="PANTHER" id="PTHR46268:SF15">
    <property type="entry name" value="UNIVERSAL STRESS PROTEIN HP_0031"/>
    <property type="match status" value="1"/>
</dbReference>
<keyword evidence="4" id="KW-1185">Reference proteome</keyword>
<accession>A0A229FW69</accession>
<evidence type="ECO:0000313" key="4">
    <source>
        <dbReference type="Proteomes" id="UP000215188"/>
    </source>
</evidence>
<dbReference type="OrthoDB" id="8547832at2"/>
<dbReference type="Gene3D" id="3.40.50.620">
    <property type="entry name" value="HUPs"/>
    <property type="match status" value="1"/>
</dbReference>
<dbReference type="EMBL" id="NJGG01000001">
    <property type="protein sequence ID" value="OXL16256.1"/>
    <property type="molecule type" value="Genomic_DNA"/>
</dbReference>